<feature type="transmembrane region" description="Helical" evidence="1">
    <location>
        <begin position="209"/>
        <end position="230"/>
    </location>
</feature>
<protein>
    <recommendedName>
        <fullName evidence="4">Uridine phosphorylase</fullName>
    </recommendedName>
</protein>
<feature type="transmembrane region" description="Helical" evidence="1">
    <location>
        <begin position="21"/>
        <end position="41"/>
    </location>
</feature>
<gene>
    <name evidence="2" type="ORF">PMH09_03290</name>
</gene>
<proteinExistence type="predicted"/>
<evidence type="ECO:0000313" key="2">
    <source>
        <dbReference type="EMBL" id="MDJ1182208.1"/>
    </source>
</evidence>
<sequence length="493" mass="56942">MKIARQLSTKQKKLIALSYERLMAIVATINFGLVAFDLTYIQLRNFWLQGTIQIPLVDVVIKVPILSDRVDTSPVVSWYDPIKGIQPNRDTARYLRQFETLEAQVKKTGYNSPQAQVILKQLRDSSAQMISENPFQGANKSGTLEKIKNLIRDHMERDSAKEAFQQFWTSSYLLSQSDELELFQEKIIPLISTNYYRSIDETGGYTNRFAAFELPFAIIFFLDFLARSILIKMTHTSITFRDAMLWRWYDIFLFVTIFPWLRIIPVTIRLHQAKLLDLEPIRAQFSRGFVASFASELTEVIIIQAINQLQSEVRSGAFAKQLFESSAREYIDINDIDEIETITQRLVEVVVNQVLPTLQPEMKQVIDHNLEQALQSTPIYQNMSRLPGLADFSDRFTEQLSHQLSTLVAEGSQSLYETIQNDTVGADLVNQLVEKFGKSLSAELQQKQTTQELESLVSDFLEEFKLNYVQRLAEEDIEKILEETKRIERSRKH</sequence>
<reference evidence="2 3" key="1">
    <citation type="submission" date="2023-01" db="EMBL/GenBank/DDBJ databases">
        <title>Novel diversity within Roseofilum (Cyanobacteria; Desertifilaceae) from marine benthic mats with descriptions of four novel species.</title>
        <authorList>
            <person name="Wang Y."/>
            <person name="Berthold D.E."/>
            <person name="Hu J."/>
            <person name="Lefler F.W."/>
            <person name="Laughinghouse H.D. IV."/>
        </authorList>
    </citation>
    <scope>NUCLEOTIDE SEQUENCE [LARGE SCALE GENOMIC DNA]</scope>
    <source>
        <strain evidence="2 3">BLCC-M143</strain>
    </source>
</reference>
<keyword evidence="1" id="KW-0472">Membrane</keyword>
<accession>A0ABT7BSP5</accession>
<dbReference type="RefSeq" id="WP_283756860.1">
    <property type="nucleotide sequence ID" value="NZ_JAQOSQ010000002.1"/>
</dbReference>
<dbReference type="Proteomes" id="UP001232992">
    <property type="component" value="Unassembled WGS sequence"/>
</dbReference>
<keyword evidence="3" id="KW-1185">Reference proteome</keyword>
<evidence type="ECO:0000313" key="3">
    <source>
        <dbReference type="Proteomes" id="UP001232992"/>
    </source>
</evidence>
<keyword evidence="1" id="KW-1133">Transmembrane helix</keyword>
<dbReference type="EMBL" id="JAQOSQ010000002">
    <property type="protein sequence ID" value="MDJ1182208.1"/>
    <property type="molecule type" value="Genomic_DNA"/>
</dbReference>
<organism evidence="2 3">
    <name type="scientific">Roseofilum casamattae BLCC-M143</name>
    <dbReference type="NCBI Taxonomy" id="3022442"/>
    <lineage>
        <taxon>Bacteria</taxon>
        <taxon>Bacillati</taxon>
        <taxon>Cyanobacteriota</taxon>
        <taxon>Cyanophyceae</taxon>
        <taxon>Desertifilales</taxon>
        <taxon>Desertifilaceae</taxon>
        <taxon>Roseofilum</taxon>
        <taxon>Roseofilum casamattae</taxon>
    </lineage>
</organism>
<comment type="caution">
    <text evidence="2">The sequence shown here is derived from an EMBL/GenBank/DDBJ whole genome shotgun (WGS) entry which is preliminary data.</text>
</comment>
<evidence type="ECO:0000256" key="1">
    <source>
        <dbReference type="SAM" id="Phobius"/>
    </source>
</evidence>
<keyword evidence="1" id="KW-0812">Transmembrane</keyword>
<feature type="transmembrane region" description="Helical" evidence="1">
    <location>
        <begin position="251"/>
        <end position="268"/>
    </location>
</feature>
<name>A0ABT7BSP5_9CYAN</name>
<evidence type="ECO:0008006" key="4">
    <source>
        <dbReference type="Google" id="ProtNLM"/>
    </source>
</evidence>